<name>A0A7W9E654_9CAUL</name>
<organism evidence="2 3">
    <name type="scientific">Brevundimonas halotolerans</name>
    <dbReference type="NCBI Taxonomy" id="69670"/>
    <lineage>
        <taxon>Bacteria</taxon>
        <taxon>Pseudomonadati</taxon>
        <taxon>Pseudomonadota</taxon>
        <taxon>Alphaproteobacteria</taxon>
        <taxon>Caulobacterales</taxon>
        <taxon>Caulobacteraceae</taxon>
        <taxon>Brevundimonas</taxon>
    </lineage>
</organism>
<dbReference type="OrthoDB" id="7502743at2"/>
<proteinExistence type="predicted"/>
<evidence type="ECO:0000313" key="3">
    <source>
        <dbReference type="Proteomes" id="UP000548978"/>
    </source>
</evidence>
<dbReference type="EMBL" id="JACIJB010000001">
    <property type="protein sequence ID" value="MBB5659947.1"/>
    <property type="molecule type" value="Genomic_DNA"/>
</dbReference>
<keyword evidence="1" id="KW-0812">Transmembrane</keyword>
<keyword evidence="1" id="KW-0472">Membrane</keyword>
<sequence>MTQLDDKILMAWIDGELPPAEADRIKALIDASPSMTRRAESLRRLNTVTRDAFPCVADPRDLALAARISAARQPASWIARAGAALNTFTLPQRTAVWAGLVTAAFVGGMLLASGLEGRAARALMAPGGTVVDGDLLRVLDTRLAAQGPDAEGRSVGLTFQDQDARWCRTFEARAAGLAGLACRSGQAWQIVVMAPVPDAGPEVRQAGSALPGPVLDTVDEMVSAETLAPLDEAAARDAGWPTDRVPAN</sequence>
<feature type="transmembrane region" description="Helical" evidence="1">
    <location>
        <begin position="95"/>
        <end position="115"/>
    </location>
</feature>
<comment type="caution">
    <text evidence="2">The sequence shown here is derived from an EMBL/GenBank/DDBJ whole genome shotgun (WGS) entry which is preliminary data.</text>
</comment>
<reference evidence="2 3" key="1">
    <citation type="submission" date="2020-08" db="EMBL/GenBank/DDBJ databases">
        <title>Genomic Encyclopedia of Type Strains, Phase IV (KMG-IV): sequencing the most valuable type-strain genomes for metagenomic binning, comparative biology and taxonomic classification.</title>
        <authorList>
            <person name="Goeker M."/>
        </authorList>
    </citation>
    <scope>NUCLEOTIDE SEQUENCE [LARGE SCALE GENOMIC DNA]</scope>
    <source>
        <strain evidence="2 3">DSM 24448</strain>
    </source>
</reference>
<gene>
    <name evidence="2" type="ORF">FHS65_000665</name>
</gene>
<evidence type="ECO:0000313" key="2">
    <source>
        <dbReference type="EMBL" id="MBB5659947.1"/>
    </source>
</evidence>
<evidence type="ECO:0000256" key="1">
    <source>
        <dbReference type="SAM" id="Phobius"/>
    </source>
</evidence>
<evidence type="ECO:0008006" key="4">
    <source>
        <dbReference type="Google" id="ProtNLM"/>
    </source>
</evidence>
<protein>
    <recommendedName>
        <fullName evidence="4">Anti-sigma factor</fullName>
    </recommendedName>
</protein>
<accession>A0A7W9E654</accession>
<dbReference type="Proteomes" id="UP000548978">
    <property type="component" value="Unassembled WGS sequence"/>
</dbReference>
<dbReference type="RefSeq" id="WP_123287475.1">
    <property type="nucleotide sequence ID" value="NZ_JACIJB010000001.1"/>
</dbReference>
<keyword evidence="1" id="KW-1133">Transmembrane helix</keyword>
<dbReference type="AlphaFoldDB" id="A0A7W9E654"/>
<keyword evidence="3" id="KW-1185">Reference proteome</keyword>